<dbReference type="PRINTS" id="PR00119">
    <property type="entry name" value="CATATPASE"/>
</dbReference>
<dbReference type="KEGG" id="aoc:Aocu_02370"/>
<evidence type="ECO:0000256" key="3">
    <source>
        <dbReference type="ARBA" id="ARBA00022475"/>
    </source>
</evidence>
<dbReference type="InterPro" id="IPR001757">
    <property type="entry name" value="P_typ_ATPase"/>
</dbReference>
<evidence type="ECO:0000256" key="5">
    <source>
        <dbReference type="ARBA" id="ARBA00022723"/>
    </source>
</evidence>
<organism evidence="15 16">
    <name type="scientific">Acholeplasma oculi</name>
    <dbReference type="NCBI Taxonomy" id="35623"/>
    <lineage>
        <taxon>Bacteria</taxon>
        <taxon>Bacillati</taxon>
        <taxon>Mycoplasmatota</taxon>
        <taxon>Mollicutes</taxon>
        <taxon>Acholeplasmatales</taxon>
        <taxon>Acholeplasmataceae</taxon>
        <taxon>Acholeplasma</taxon>
    </lineage>
</organism>
<feature type="transmembrane region" description="Helical" evidence="13">
    <location>
        <begin position="564"/>
        <end position="583"/>
    </location>
</feature>
<evidence type="ECO:0000256" key="12">
    <source>
        <dbReference type="ARBA" id="ARBA00023136"/>
    </source>
</evidence>
<dbReference type="Proteomes" id="UP000032434">
    <property type="component" value="Chromosome 1"/>
</dbReference>
<dbReference type="PANTHER" id="PTHR48085:SF5">
    <property type="entry name" value="CADMIUM_ZINC-TRANSPORTING ATPASE HMA4-RELATED"/>
    <property type="match status" value="1"/>
</dbReference>
<dbReference type="Pfam" id="PF00702">
    <property type="entry name" value="Hydrolase"/>
    <property type="match status" value="1"/>
</dbReference>
<dbReference type="PROSITE" id="PS00154">
    <property type="entry name" value="ATPASE_E1_E2"/>
    <property type="match status" value="1"/>
</dbReference>
<comment type="subcellular location">
    <subcellularLocation>
        <location evidence="1">Cell membrane</location>
        <topology evidence="1">Multi-pass membrane protein</topology>
    </subcellularLocation>
</comment>
<dbReference type="GO" id="GO:0005886">
    <property type="term" value="C:plasma membrane"/>
    <property type="evidence" value="ECO:0007669"/>
    <property type="project" value="UniProtKB-SubCell"/>
</dbReference>
<dbReference type="EMBL" id="LK028559">
    <property type="protein sequence ID" value="CDR30310.1"/>
    <property type="molecule type" value="Genomic_DNA"/>
</dbReference>
<dbReference type="Gene3D" id="3.40.1110.10">
    <property type="entry name" value="Calcium-transporting ATPase, cytoplasmic domain N"/>
    <property type="match status" value="1"/>
</dbReference>
<dbReference type="SUPFAM" id="SSF56784">
    <property type="entry name" value="HAD-like"/>
    <property type="match status" value="1"/>
</dbReference>
<dbReference type="InterPro" id="IPR036412">
    <property type="entry name" value="HAD-like_sf"/>
</dbReference>
<dbReference type="InterPro" id="IPR051014">
    <property type="entry name" value="Cation_Transport_ATPase_IB"/>
</dbReference>
<keyword evidence="7" id="KW-0813">Transport</keyword>
<feature type="transmembrane region" description="Helical" evidence="13">
    <location>
        <begin position="255"/>
        <end position="278"/>
    </location>
</feature>
<dbReference type="HOGENOM" id="CLU_001771_6_3_14"/>
<protein>
    <submittedName>
        <fullName evidence="15">Divalent cation-transporting P-type ATPase</fullName>
    </submittedName>
</protein>
<dbReference type="InterPro" id="IPR023299">
    <property type="entry name" value="ATPase_P-typ_cyto_dom_N"/>
</dbReference>
<evidence type="ECO:0000256" key="8">
    <source>
        <dbReference type="ARBA" id="ARBA00022840"/>
    </source>
</evidence>
<dbReference type="CDD" id="cd02079">
    <property type="entry name" value="P-type_ATPase_HM"/>
    <property type="match status" value="1"/>
</dbReference>
<dbReference type="STRING" id="35623.Aocu_02370"/>
<dbReference type="SUPFAM" id="SSF81665">
    <property type="entry name" value="Calcium ATPase, transmembrane domain M"/>
    <property type="match status" value="1"/>
</dbReference>
<dbReference type="InterPro" id="IPR027256">
    <property type="entry name" value="P-typ_ATPase_IB"/>
</dbReference>
<keyword evidence="9" id="KW-1278">Translocase</keyword>
<dbReference type="InterPro" id="IPR018303">
    <property type="entry name" value="ATPase_P-typ_P_site"/>
</dbReference>
<evidence type="ECO:0000256" key="13">
    <source>
        <dbReference type="RuleBase" id="RU362081"/>
    </source>
</evidence>
<dbReference type="SFLD" id="SFLDF00027">
    <property type="entry name" value="p-type_atpase"/>
    <property type="match status" value="1"/>
</dbReference>
<accession>A0A061A8V0</accession>
<evidence type="ECO:0000256" key="1">
    <source>
        <dbReference type="ARBA" id="ARBA00004651"/>
    </source>
</evidence>
<dbReference type="GO" id="GO:0019829">
    <property type="term" value="F:ATPase-coupled monoatomic cation transmembrane transporter activity"/>
    <property type="evidence" value="ECO:0007669"/>
    <property type="project" value="InterPro"/>
</dbReference>
<evidence type="ECO:0000256" key="4">
    <source>
        <dbReference type="ARBA" id="ARBA00022692"/>
    </source>
</evidence>
<dbReference type="NCBIfam" id="TIGR01525">
    <property type="entry name" value="ATPase-IB_hvy"/>
    <property type="match status" value="1"/>
</dbReference>
<reference evidence="16" key="1">
    <citation type="submission" date="2014-05" db="EMBL/GenBank/DDBJ databases">
        <authorList>
            <person name="Kube M."/>
        </authorList>
    </citation>
    <scope>NUCLEOTIDE SEQUENCE [LARGE SCALE GENOMIC DNA]</scope>
</reference>
<dbReference type="GO" id="GO:0006825">
    <property type="term" value="P:copper ion transport"/>
    <property type="evidence" value="ECO:0007669"/>
    <property type="project" value="UniProtKB-KW"/>
</dbReference>
<dbReference type="SUPFAM" id="SSF81653">
    <property type="entry name" value="Calcium ATPase, transduction domain A"/>
    <property type="match status" value="1"/>
</dbReference>
<dbReference type="PATRIC" id="fig|35623.3.peg.237"/>
<dbReference type="InterPro" id="IPR044492">
    <property type="entry name" value="P_typ_ATPase_HD_dom"/>
</dbReference>
<feature type="transmembrane region" description="Helical" evidence="13">
    <location>
        <begin position="59"/>
        <end position="78"/>
    </location>
</feature>
<evidence type="ECO:0000256" key="6">
    <source>
        <dbReference type="ARBA" id="ARBA00022741"/>
    </source>
</evidence>
<dbReference type="InterPro" id="IPR059000">
    <property type="entry name" value="ATPase_P-type_domA"/>
</dbReference>
<feature type="transmembrane region" description="Helical" evidence="13">
    <location>
        <begin position="9"/>
        <end position="25"/>
    </location>
</feature>
<keyword evidence="16" id="KW-1185">Reference proteome</keyword>
<dbReference type="GO" id="GO:0016887">
    <property type="term" value="F:ATP hydrolysis activity"/>
    <property type="evidence" value="ECO:0007669"/>
    <property type="project" value="InterPro"/>
</dbReference>
<dbReference type="InterPro" id="IPR023214">
    <property type="entry name" value="HAD_sf"/>
</dbReference>
<keyword evidence="8 13" id="KW-0067">ATP-binding</keyword>
<evidence type="ECO:0000259" key="14">
    <source>
        <dbReference type="Pfam" id="PF00122"/>
    </source>
</evidence>
<keyword evidence="7" id="KW-0187">Copper transport</keyword>
<keyword evidence="6 13" id="KW-0547">Nucleotide-binding</keyword>
<dbReference type="GO" id="GO:0005524">
    <property type="term" value="F:ATP binding"/>
    <property type="evidence" value="ECO:0007669"/>
    <property type="project" value="UniProtKB-UniRule"/>
</dbReference>
<keyword evidence="4 13" id="KW-0812">Transmembrane</keyword>
<feature type="domain" description="P-type ATPase A" evidence="14">
    <location>
        <begin position="115"/>
        <end position="215"/>
    </location>
</feature>
<dbReference type="Gene3D" id="2.70.150.10">
    <property type="entry name" value="Calcium-transporting ATPase, cytoplasmic transduction domain A"/>
    <property type="match status" value="1"/>
</dbReference>
<evidence type="ECO:0000256" key="7">
    <source>
        <dbReference type="ARBA" id="ARBA00022796"/>
    </source>
</evidence>
<dbReference type="Gene3D" id="3.40.50.1000">
    <property type="entry name" value="HAD superfamily/HAD-like"/>
    <property type="match status" value="1"/>
</dbReference>
<feature type="transmembrane region" description="Helical" evidence="13">
    <location>
        <begin position="589"/>
        <end position="607"/>
    </location>
</feature>
<dbReference type="AlphaFoldDB" id="A0A061A8V0"/>
<keyword evidence="12 13" id="KW-0472">Membrane</keyword>
<feature type="transmembrane region" description="Helical" evidence="13">
    <location>
        <begin position="31"/>
        <end position="50"/>
    </location>
</feature>
<proteinExistence type="inferred from homology"/>
<dbReference type="PANTHER" id="PTHR48085">
    <property type="entry name" value="CADMIUM/ZINC-TRANSPORTING ATPASE HMA2-RELATED"/>
    <property type="match status" value="1"/>
</dbReference>
<keyword evidence="11" id="KW-0186">Copper</keyword>
<dbReference type="GO" id="GO:0046872">
    <property type="term" value="F:metal ion binding"/>
    <property type="evidence" value="ECO:0007669"/>
    <property type="project" value="UniProtKB-KW"/>
</dbReference>
<dbReference type="Pfam" id="PF00122">
    <property type="entry name" value="E1-E2_ATPase"/>
    <property type="match status" value="1"/>
</dbReference>
<dbReference type="FunFam" id="2.70.150.10:FF:000020">
    <property type="entry name" value="Copper-exporting P-type ATPase A"/>
    <property type="match status" value="1"/>
</dbReference>
<evidence type="ECO:0000313" key="15">
    <source>
        <dbReference type="EMBL" id="CDR30310.1"/>
    </source>
</evidence>
<dbReference type="InterPro" id="IPR008250">
    <property type="entry name" value="ATPase_P-typ_transduc_dom_A_sf"/>
</dbReference>
<keyword evidence="3 13" id="KW-1003">Cell membrane</keyword>
<dbReference type="InParanoid" id="A0A061A8V0"/>
<keyword evidence="5 13" id="KW-0479">Metal-binding</keyword>
<feature type="transmembrane region" description="Helical" evidence="13">
    <location>
        <begin position="231"/>
        <end position="249"/>
    </location>
</feature>
<evidence type="ECO:0000256" key="10">
    <source>
        <dbReference type="ARBA" id="ARBA00022989"/>
    </source>
</evidence>
<dbReference type="NCBIfam" id="TIGR01494">
    <property type="entry name" value="ATPase_P-type"/>
    <property type="match status" value="1"/>
</dbReference>
<evidence type="ECO:0000256" key="11">
    <source>
        <dbReference type="ARBA" id="ARBA00023008"/>
    </source>
</evidence>
<comment type="similarity">
    <text evidence="2 13">Belongs to the cation transport ATPase (P-type) (TC 3.A.3) family. Type IB subfamily.</text>
</comment>
<keyword evidence="10 13" id="KW-1133">Transmembrane helix</keyword>
<evidence type="ECO:0000313" key="16">
    <source>
        <dbReference type="Proteomes" id="UP000032434"/>
    </source>
</evidence>
<gene>
    <name evidence="15" type="ORF">Aocu_02370</name>
</gene>
<name>A0A061A8V0_9MOLU</name>
<dbReference type="SFLD" id="SFLDS00003">
    <property type="entry name" value="Haloacid_Dehalogenase"/>
    <property type="match status" value="1"/>
</dbReference>
<evidence type="ECO:0000256" key="9">
    <source>
        <dbReference type="ARBA" id="ARBA00022967"/>
    </source>
</evidence>
<evidence type="ECO:0000256" key="2">
    <source>
        <dbReference type="ARBA" id="ARBA00006024"/>
    </source>
</evidence>
<dbReference type="InterPro" id="IPR023298">
    <property type="entry name" value="ATPase_P-typ_TM_dom_sf"/>
</dbReference>
<dbReference type="SFLD" id="SFLDG00002">
    <property type="entry name" value="C1.7:_P-type_atpase_like"/>
    <property type="match status" value="1"/>
</dbReference>
<sequence>MMRHLRKHLYLYVISTLFILSIILNEWKVNIALSIVTMTLLTIVSGFHIFKKAIIDLKYLYIGIDLLVTVAVIAAYIIGDYFEAAAVTYLFTLGHHLEKLSLEKTRSALTKMMDLKPKFARKIIDDQEVFIPFKDLVVGDTYLVKSGEVIPTDGILLDGEGFVDEQMMTGESIPLLKQIGDILIGSTILHSGYIYMKSTKVGEDTTLSKMISMVEDAQDRKSTSEKFIEKFARYYTPLMLLLSVLVYFVSLDIRLAITILVISCPGALVISTPVSYVAGIGNAARKGILFKGGESIERLSKGQMVSFDKTGTLTKGNLEIGSIKTYDIDENELIRIAAIGEKLSEHPIAKAITKAAELKNIAYQEPLDNFKIDIGEGISYMYKGITYHIGKSPKAKHLESSLYLNDLDFIKNQGETTLTLSTNEKILGIIGVKDQLRTHSQELIHELKKMNLNPLVMLTGDHEVVAKNVSLSIGLDTYHHSLSPVDKSEILKTYQETYQTIFVGDGLNDSIALSYADASIAISGLGKDLAMETADVVILSDDIRNVKDAILISRKVKTTMYQNIGFALSTVAILMIGVIFKVVNMSMGMLIHELSVIVVVLNAIRLLRYDLKKR</sequence>
<dbReference type="OrthoDB" id="9760364at2"/>
<keyword evidence="7" id="KW-0406">Ion transport</keyword>